<dbReference type="EMBL" id="BGPR01029129">
    <property type="protein sequence ID" value="GBO00734.1"/>
    <property type="molecule type" value="Genomic_DNA"/>
</dbReference>
<accession>A0A4Y2TLX7</accession>
<evidence type="ECO:0000313" key="1">
    <source>
        <dbReference type="EMBL" id="GBO00734.1"/>
    </source>
</evidence>
<protein>
    <submittedName>
        <fullName evidence="1">Uncharacterized protein</fullName>
    </submittedName>
</protein>
<dbReference type="Proteomes" id="UP000499080">
    <property type="component" value="Unassembled WGS sequence"/>
</dbReference>
<organism evidence="1 2">
    <name type="scientific">Araneus ventricosus</name>
    <name type="common">Orbweaver spider</name>
    <name type="synonym">Epeira ventricosa</name>
    <dbReference type="NCBI Taxonomy" id="182803"/>
    <lineage>
        <taxon>Eukaryota</taxon>
        <taxon>Metazoa</taxon>
        <taxon>Ecdysozoa</taxon>
        <taxon>Arthropoda</taxon>
        <taxon>Chelicerata</taxon>
        <taxon>Arachnida</taxon>
        <taxon>Araneae</taxon>
        <taxon>Araneomorphae</taxon>
        <taxon>Entelegynae</taxon>
        <taxon>Araneoidea</taxon>
        <taxon>Araneidae</taxon>
        <taxon>Araneus</taxon>
    </lineage>
</organism>
<proteinExistence type="predicted"/>
<evidence type="ECO:0000313" key="2">
    <source>
        <dbReference type="Proteomes" id="UP000499080"/>
    </source>
</evidence>
<dbReference type="AlphaFoldDB" id="A0A4Y2TLX7"/>
<name>A0A4Y2TLX7_ARAVE</name>
<comment type="caution">
    <text evidence="1">The sequence shown here is derived from an EMBL/GenBank/DDBJ whole genome shotgun (WGS) entry which is preliminary data.</text>
</comment>
<sequence>MHLELFPLDNCLQLFNPLRTTVTRACQLLGTFPSDCHKYVPALVSFSYRLSRRRGVTPVLVQLGLTRKSAPALRSHARWETSVCQIVPHVFRAVVLEELKSRPHTKFC</sequence>
<keyword evidence="2" id="KW-1185">Reference proteome</keyword>
<gene>
    <name evidence="1" type="ORF">AVEN_263611_1</name>
</gene>
<reference evidence="1 2" key="1">
    <citation type="journal article" date="2019" name="Sci. Rep.">
        <title>Orb-weaving spider Araneus ventricosus genome elucidates the spidroin gene catalogue.</title>
        <authorList>
            <person name="Kono N."/>
            <person name="Nakamura H."/>
            <person name="Ohtoshi R."/>
            <person name="Moran D.A.P."/>
            <person name="Shinohara A."/>
            <person name="Yoshida Y."/>
            <person name="Fujiwara M."/>
            <person name="Mori M."/>
            <person name="Tomita M."/>
            <person name="Arakawa K."/>
        </authorList>
    </citation>
    <scope>NUCLEOTIDE SEQUENCE [LARGE SCALE GENOMIC DNA]</scope>
</reference>